<keyword evidence="1" id="KW-0472">Membrane</keyword>
<proteinExistence type="predicted"/>
<evidence type="ECO:0000256" key="1">
    <source>
        <dbReference type="SAM" id="Phobius"/>
    </source>
</evidence>
<dbReference type="Proteomes" id="UP000001075">
    <property type="component" value="Unassembled WGS sequence"/>
</dbReference>
<keyword evidence="1" id="KW-0812">Transmembrane</keyword>
<organism evidence="2 3">
    <name type="scientific">Cricetulus griseus</name>
    <name type="common">Chinese hamster</name>
    <name type="synonym">Cricetulus barabensis griseus</name>
    <dbReference type="NCBI Taxonomy" id="10029"/>
    <lineage>
        <taxon>Eukaryota</taxon>
        <taxon>Metazoa</taxon>
        <taxon>Chordata</taxon>
        <taxon>Craniata</taxon>
        <taxon>Vertebrata</taxon>
        <taxon>Euteleostomi</taxon>
        <taxon>Mammalia</taxon>
        <taxon>Eutheria</taxon>
        <taxon>Euarchontoglires</taxon>
        <taxon>Glires</taxon>
        <taxon>Rodentia</taxon>
        <taxon>Myomorpha</taxon>
        <taxon>Muroidea</taxon>
        <taxon>Cricetidae</taxon>
        <taxon>Cricetinae</taxon>
        <taxon>Cricetulus</taxon>
    </lineage>
</organism>
<reference evidence="3" key="1">
    <citation type="journal article" date="2011" name="Nat. Biotechnol.">
        <title>The genomic sequence of the Chinese hamster ovary (CHO)-K1 cell line.</title>
        <authorList>
            <person name="Xu X."/>
            <person name="Nagarajan H."/>
            <person name="Lewis N.E."/>
            <person name="Pan S."/>
            <person name="Cai Z."/>
            <person name="Liu X."/>
            <person name="Chen W."/>
            <person name="Xie M."/>
            <person name="Wang W."/>
            <person name="Hammond S."/>
            <person name="Andersen M.R."/>
            <person name="Neff N."/>
            <person name="Passarelli B."/>
            <person name="Koh W."/>
            <person name="Fan H.C."/>
            <person name="Wang J."/>
            <person name="Gui Y."/>
            <person name="Lee K.H."/>
            <person name="Betenbaugh M.J."/>
            <person name="Quake S.R."/>
            <person name="Famili I."/>
            <person name="Palsson B.O."/>
            <person name="Wang J."/>
        </authorList>
    </citation>
    <scope>NUCLEOTIDE SEQUENCE [LARGE SCALE GENOMIC DNA]</scope>
    <source>
        <strain evidence="3">CHO K1 cell line</strain>
    </source>
</reference>
<evidence type="ECO:0000313" key="2">
    <source>
        <dbReference type="EMBL" id="EGW04252.1"/>
    </source>
</evidence>
<dbReference type="AlphaFoldDB" id="G3HAD2"/>
<name>G3HAD2_CRIGR</name>
<keyword evidence="1" id="KW-1133">Transmembrane helix</keyword>
<sequence length="62" mass="6787">MHGTSVPDVQCSVLDQSKFQGSWKELSTLDVLRVYSHIVIIIDTALGCLLAVNISRIDLCAL</sequence>
<dbReference type="EMBL" id="JH000249">
    <property type="protein sequence ID" value="EGW04252.1"/>
    <property type="molecule type" value="Genomic_DNA"/>
</dbReference>
<dbReference type="InParanoid" id="G3HAD2"/>
<feature type="transmembrane region" description="Helical" evidence="1">
    <location>
        <begin position="34"/>
        <end position="54"/>
    </location>
</feature>
<protein>
    <submittedName>
        <fullName evidence="2">Uncharacterized protein</fullName>
    </submittedName>
</protein>
<evidence type="ECO:0000313" key="3">
    <source>
        <dbReference type="Proteomes" id="UP000001075"/>
    </source>
</evidence>
<accession>G3HAD2</accession>
<gene>
    <name evidence="2" type="ORF">I79_007380</name>
</gene>